<evidence type="ECO:0000259" key="2">
    <source>
        <dbReference type="Pfam" id="PF02036"/>
    </source>
</evidence>
<keyword evidence="4" id="KW-1185">Reference proteome</keyword>
<comment type="similarity">
    <text evidence="1">Belongs to the UbiT family.</text>
</comment>
<evidence type="ECO:0000313" key="3">
    <source>
        <dbReference type="EMBL" id="ROS04945.1"/>
    </source>
</evidence>
<accession>A0A3N2E047</accession>
<comment type="function">
    <text evidence="1">Required for O(2)-independent ubiquinone (coenzyme Q) biosynthesis. Likely functions as an accessory factor.</text>
</comment>
<dbReference type="GO" id="GO:0005829">
    <property type="term" value="C:cytosol"/>
    <property type="evidence" value="ECO:0007669"/>
    <property type="project" value="TreeGrafter"/>
</dbReference>
<dbReference type="HAMAP" id="MF_02231">
    <property type="entry name" value="UbiT"/>
    <property type="match status" value="1"/>
</dbReference>
<dbReference type="SUPFAM" id="SSF55718">
    <property type="entry name" value="SCP-like"/>
    <property type="match status" value="1"/>
</dbReference>
<dbReference type="Proteomes" id="UP000275394">
    <property type="component" value="Unassembled WGS sequence"/>
</dbReference>
<evidence type="ECO:0000256" key="1">
    <source>
        <dbReference type="HAMAP-Rule" id="MF_02231"/>
    </source>
</evidence>
<dbReference type="UniPathway" id="UPA00232"/>
<dbReference type="InterPro" id="IPR016830">
    <property type="entry name" value="UbiT"/>
</dbReference>
<reference evidence="3 4" key="1">
    <citation type="submission" date="2018-11" db="EMBL/GenBank/DDBJ databases">
        <title>Genomic Encyclopedia of Type Strains, Phase IV (KMG-IV): sequencing the most valuable type-strain genomes for metagenomic binning, comparative biology and taxonomic classification.</title>
        <authorList>
            <person name="Goeker M."/>
        </authorList>
    </citation>
    <scope>NUCLEOTIDE SEQUENCE [LARGE SCALE GENOMIC DNA]</scope>
    <source>
        <strain evidence="3 4">DSM 100316</strain>
    </source>
</reference>
<dbReference type="Gene3D" id="3.30.1050.10">
    <property type="entry name" value="SCP2 sterol-binding domain"/>
    <property type="match status" value="1"/>
</dbReference>
<sequence>MSLLSTAMRLAVRRGPRLLAKPLSLLPAAVQCRPVELALNKVFAEAIEDEAFDFLEGRWLRIQVLDMALSWDVGFNGTRLVVQPNEGEADATFSGAANDLILMASRKEDPDTLFFNRRLSIEGDTELGLAVKNLVDSIDRDELPAMFNKLVDKAGTAVQQYA</sequence>
<dbReference type="PANTHER" id="PTHR10094:SF25">
    <property type="entry name" value="SCP2 STEROL-BINDING DOMAIN-CONTAINING PROTEIN 1"/>
    <property type="match status" value="1"/>
</dbReference>
<dbReference type="InterPro" id="IPR036527">
    <property type="entry name" value="SCP2_sterol-bd_dom_sf"/>
</dbReference>
<dbReference type="RefSeq" id="WP_245980630.1">
    <property type="nucleotide sequence ID" value="NZ_RKHR01000003.1"/>
</dbReference>
<organism evidence="3 4">
    <name type="scientific">Sinobacterium caligoides</name>
    <dbReference type="NCBI Taxonomy" id="933926"/>
    <lineage>
        <taxon>Bacteria</taxon>
        <taxon>Pseudomonadati</taxon>
        <taxon>Pseudomonadota</taxon>
        <taxon>Gammaproteobacteria</taxon>
        <taxon>Cellvibrionales</taxon>
        <taxon>Spongiibacteraceae</taxon>
        <taxon>Sinobacterium</taxon>
    </lineage>
</organism>
<dbReference type="InterPro" id="IPR003033">
    <property type="entry name" value="SCP2_sterol-bd_dom"/>
</dbReference>
<comment type="pathway">
    <text evidence="1">Cofactor biosynthesis; ubiquinone biosynthesis.</text>
</comment>
<dbReference type="PANTHER" id="PTHR10094">
    <property type="entry name" value="STEROL CARRIER PROTEIN 2 SCP-2 FAMILY PROTEIN"/>
    <property type="match status" value="1"/>
</dbReference>
<keyword evidence="1" id="KW-0831">Ubiquinone biosynthesis</keyword>
<dbReference type="GO" id="GO:0006744">
    <property type="term" value="P:ubiquinone biosynthetic process"/>
    <property type="evidence" value="ECO:0007669"/>
    <property type="project" value="UniProtKB-UniRule"/>
</dbReference>
<gene>
    <name evidence="1" type="primary">ubiT</name>
    <name evidence="3" type="ORF">EDC56_0462</name>
</gene>
<dbReference type="Pfam" id="PF02036">
    <property type="entry name" value="SCP2"/>
    <property type="match status" value="1"/>
</dbReference>
<dbReference type="PIRSF" id="PIRSF025550">
    <property type="entry name" value="UCP025550_lpd_carrier"/>
    <property type="match status" value="1"/>
</dbReference>
<feature type="domain" description="SCP2" evidence="2">
    <location>
        <begin position="41"/>
        <end position="136"/>
    </location>
</feature>
<evidence type="ECO:0000313" key="4">
    <source>
        <dbReference type="Proteomes" id="UP000275394"/>
    </source>
</evidence>
<comment type="caution">
    <text evidence="3">The sequence shown here is derived from an EMBL/GenBank/DDBJ whole genome shotgun (WGS) entry which is preliminary data.</text>
</comment>
<dbReference type="AlphaFoldDB" id="A0A3N2E047"/>
<dbReference type="EMBL" id="RKHR01000003">
    <property type="protein sequence ID" value="ROS04945.1"/>
    <property type="molecule type" value="Genomic_DNA"/>
</dbReference>
<name>A0A3N2E047_9GAMM</name>
<protein>
    <recommendedName>
        <fullName evidence="1">Ubiquinone biosynthesis accessory factor UbiT</fullName>
    </recommendedName>
</protein>
<proteinExistence type="inferred from homology"/>